<name>A0ABR6ID19_9SPHI</name>
<feature type="transmembrane region" description="Helical" evidence="1">
    <location>
        <begin position="12"/>
        <end position="31"/>
    </location>
</feature>
<sequence length="45" mass="4921">MELLSVAVESLIPMSLLAIIIVLIAVQFLPVDHTETEESDSNLLL</sequence>
<dbReference type="EMBL" id="JACIEG010000007">
    <property type="protein sequence ID" value="MBB3970953.1"/>
    <property type="molecule type" value="Genomic_DNA"/>
</dbReference>
<organism evidence="2 3">
    <name type="scientific">Mucilaginibacter phyllosphaerae</name>
    <dbReference type="NCBI Taxonomy" id="1812349"/>
    <lineage>
        <taxon>Bacteria</taxon>
        <taxon>Pseudomonadati</taxon>
        <taxon>Bacteroidota</taxon>
        <taxon>Sphingobacteriia</taxon>
        <taxon>Sphingobacteriales</taxon>
        <taxon>Sphingobacteriaceae</taxon>
        <taxon>Mucilaginibacter</taxon>
    </lineage>
</organism>
<gene>
    <name evidence="2" type="ORF">GGR35_003579</name>
</gene>
<keyword evidence="1" id="KW-1133">Transmembrane helix</keyword>
<keyword evidence="3" id="KW-1185">Reference proteome</keyword>
<keyword evidence="1" id="KW-0472">Membrane</keyword>
<keyword evidence="1" id="KW-0812">Transmembrane</keyword>
<proteinExistence type="predicted"/>
<comment type="caution">
    <text evidence="2">The sequence shown here is derived from an EMBL/GenBank/DDBJ whole genome shotgun (WGS) entry which is preliminary data.</text>
</comment>
<accession>A0ABR6ID19</accession>
<reference evidence="2 3" key="1">
    <citation type="submission" date="2020-08" db="EMBL/GenBank/DDBJ databases">
        <title>Genomic Encyclopedia of Type Strains, Phase IV (KMG-IV): sequencing the most valuable type-strain genomes for metagenomic binning, comparative biology and taxonomic classification.</title>
        <authorList>
            <person name="Goeker M."/>
        </authorList>
    </citation>
    <scope>NUCLEOTIDE SEQUENCE [LARGE SCALE GENOMIC DNA]</scope>
    <source>
        <strain evidence="2 3">DSM 100995</strain>
    </source>
</reference>
<evidence type="ECO:0000313" key="3">
    <source>
        <dbReference type="Proteomes" id="UP000583101"/>
    </source>
</evidence>
<dbReference type="Proteomes" id="UP000583101">
    <property type="component" value="Unassembled WGS sequence"/>
</dbReference>
<evidence type="ECO:0000313" key="2">
    <source>
        <dbReference type="EMBL" id="MBB3970953.1"/>
    </source>
</evidence>
<evidence type="ECO:0000256" key="1">
    <source>
        <dbReference type="SAM" id="Phobius"/>
    </source>
</evidence>
<protein>
    <submittedName>
        <fullName evidence="2">Uncharacterized protein</fullName>
    </submittedName>
</protein>